<dbReference type="FunFam" id="2.40.10.10:FF:000003">
    <property type="entry name" value="Transmembrane serine protease 3"/>
    <property type="match status" value="1"/>
</dbReference>
<comment type="subcellular location">
    <subcellularLocation>
        <location evidence="1">Membrane</location>
        <topology evidence="1">Single-pass type II membrane protein</topology>
    </subcellularLocation>
</comment>
<dbReference type="PRINTS" id="PR00722">
    <property type="entry name" value="CHYMOTRYPSIN"/>
</dbReference>
<dbReference type="InterPro" id="IPR009003">
    <property type="entry name" value="Peptidase_S1_PA"/>
</dbReference>
<evidence type="ECO:0000256" key="9">
    <source>
        <dbReference type="ARBA" id="ARBA00023180"/>
    </source>
</evidence>
<keyword evidence="9" id="KW-0325">Glycoprotein</keyword>
<dbReference type="PROSITE" id="PS50024">
    <property type="entry name" value="SEA"/>
    <property type="match status" value="1"/>
</dbReference>
<proteinExistence type="inferred from homology"/>
<dbReference type="EMBL" id="JBBHLL010000008">
    <property type="protein sequence ID" value="KAK7832984.1"/>
    <property type="molecule type" value="Genomic_DNA"/>
</dbReference>
<dbReference type="PROSITE" id="PS00134">
    <property type="entry name" value="TRYPSIN_HIS"/>
    <property type="match status" value="1"/>
</dbReference>
<evidence type="ECO:0000256" key="10">
    <source>
        <dbReference type="ARBA" id="ARBA00061787"/>
    </source>
</evidence>
<dbReference type="SMART" id="SM00137">
    <property type="entry name" value="MAM"/>
    <property type="match status" value="1"/>
</dbReference>
<comment type="caution">
    <text evidence="18">The sequence shown here is derived from an EMBL/GenBank/DDBJ whole genome shotgun (WGS) entry which is preliminary data.</text>
</comment>
<feature type="non-terminal residue" evidence="18">
    <location>
        <position position="1"/>
    </location>
</feature>
<dbReference type="FunFam" id="2.60.120.290:FF:000043">
    <property type="entry name" value="Enteropeptidase"/>
    <property type="match status" value="1"/>
</dbReference>
<dbReference type="Gene3D" id="2.60.120.290">
    <property type="entry name" value="Spermadhesin, CUB domain"/>
    <property type="match status" value="2"/>
</dbReference>
<evidence type="ECO:0000256" key="2">
    <source>
        <dbReference type="ARBA" id="ARBA00009931"/>
    </source>
</evidence>
<evidence type="ECO:0000313" key="18">
    <source>
        <dbReference type="EMBL" id="KAK7832984.1"/>
    </source>
</evidence>
<dbReference type="InterPro" id="IPR043504">
    <property type="entry name" value="Peptidase_S1_PA_chymotrypsin"/>
</dbReference>
<comment type="similarity">
    <text evidence="2">Belongs to the DMBT1 family.</text>
</comment>
<dbReference type="PANTHER" id="PTHR24252">
    <property type="entry name" value="ACROSIN-RELATED"/>
    <property type="match status" value="1"/>
</dbReference>
<protein>
    <recommendedName>
        <fullName evidence="20">Enteropeptidase</fullName>
    </recommendedName>
</protein>
<dbReference type="FunFam" id="2.60.120.200:FF:000128">
    <property type="entry name" value="enteropeptidase isoform X2"/>
    <property type="match status" value="1"/>
</dbReference>
<feature type="domain" description="MAM" evidence="15">
    <location>
        <begin position="174"/>
        <end position="333"/>
    </location>
</feature>
<dbReference type="SUPFAM" id="SSF50494">
    <property type="entry name" value="Trypsin-like serine proteases"/>
    <property type="match status" value="1"/>
</dbReference>
<evidence type="ECO:0000259" key="15">
    <source>
        <dbReference type="PROSITE" id="PS50060"/>
    </source>
</evidence>
<dbReference type="InterPro" id="IPR000082">
    <property type="entry name" value="SEA_dom"/>
</dbReference>
<dbReference type="PROSITE" id="PS50060">
    <property type="entry name" value="MAM_2"/>
    <property type="match status" value="1"/>
</dbReference>
<dbReference type="AlphaFoldDB" id="A0AAW0K116"/>
<keyword evidence="8" id="KW-1015">Disulfide bond</keyword>
<keyword evidence="7" id="KW-0812">Transmembrane</keyword>
<dbReference type="Proteomes" id="UP001488838">
    <property type="component" value="Unassembled WGS sequence"/>
</dbReference>
<feature type="domain" description="SEA" evidence="14">
    <location>
        <begin position="1"/>
        <end position="54"/>
    </location>
</feature>
<evidence type="ECO:0000259" key="14">
    <source>
        <dbReference type="PROSITE" id="PS50024"/>
    </source>
</evidence>
<comment type="caution">
    <text evidence="11">Lacks conserved residue(s) required for the propagation of feature annotation.</text>
</comment>
<dbReference type="PROSITE" id="PS50287">
    <property type="entry name" value="SRCR_2"/>
    <property type="match status" value="1"/>
</dbReference>
<dbReference type="PROSITE" id="PS01180">
    <property type="entry name" value="CUB"/>
    <property type="match status" value="2"/>
</dbReference>
<evidence type="ECO:0000259" key="13">
    <source>
        <dbReference type="PROSITE" id="PS01180"/>
    </source>
</evidence>
<evidence type="ECO:0000256" key="6">
    <source>
        <dbReference type="ARBA" id="ARBA00022825"/>
    </source>
</evidence>
<organism evidence="18 19">
    <name type="scientific">Myodes glareolus</name>
    <name type="common">Bank vole</name>
    <name type="synonym">Clethrionomys glareolus</name>
    <dbReference type="NCBI Taxonomy" id="447135"/>
    <lineage>
        <taxon>Eukaryota</taxon>
        <taxon>Metazoa</taxon>
        <taxon>Chordata</taxon>
        <taxon>Craniata</taxon>
        <taxon>Vertebrata</taxon>
        <taxon>Euteleostomi</taxon>
        <taxon>Mammalia</taxon>
        <taxon>Eutheria</taxon>
        <taxon>Euarchontoglires</taxon>
        <taxon>Glires</taxon>
        <taxon>Rodentia</taxon>
        <taxon>Myomorpha</taxon>
        <taxon>Muroidea</taxon>
        <taxon>Cricetidae</taxon>
        <taxon>Arvicolinae</taxon>
        <taxon>Myodes</taxon>
    </lineage>
</organism>
<dbReference type="SUPFAM" id="SSF49899">
    <property type="entry name" value="Concanavalin A-like lectins/glucanases"/>
    <property type="match status" value="1"/>
</dbReference>
<dbReference type="GO" id="GO:0006508">
    <property type="term" value="P:proteolysis"/>
    <property type="evidence" value="ECO:0007669"/>
    <property type="project" value="UniProtKB-KW"/>
</dbReference>
<feature type="domain" description="CUB" evidence="13">
    <location>
        <begin position="320"/>
        <end position="433"/>
    </location>
</feature>
<dbReference type="CDD" id="cd00041">
    <property type="entry name" value="CUB"/>
    <property type="match status" value="2"/>
</dbReference>
<name>A0AAW0K116_MYOGA</name>
<dbReference type="Pfam" id="PF00431">
    <property type="entry name" value="CUB"/>
    <property type="match status" value="2"/>
</dbReference>
<dbReference type="CDD" id="cd06263">
    <property type="entry name" value="MAM"/>
    <property type="match status" value="1"/>
</dbReference>
<dbReference type="Gene3D" id="2.40.10.10">
    <property type="entry name" value="Trypsin-like serine proteases"/>
    <property type="match status" value="2"/>
</dbReference>
<dbReference type="InterPro" id="IPR035914">
    <property type="entry name" value="Sperma_CUB_dom_sf"/>
</dbReference>
<keyword evidence="7" id="KW-0735">Signal-anchor</keyword>
<accession>A0AAW0K116</accession>
<evidence type="ECO:0000256" key="8">
    <source>
        <dbReference type="ARBA" id="ARBA00023157"/>
    </source>
</evidence>
<dbReference type="InterPro" id="IPR018114">
    <property type="entry name" value="TRYPSIN_HIS"/>
</dbReference>
<comment type="subunit">
    <text evidence="10">Heterodimer of a catalytic (light) chain and a multidomain (heavy) chain linked by a disulfide bond.</text>
</comment>
<keyword evidence="19" id="KW-1185">Reference proteome</keyword>
<dbReference type="PROSITE" id="PS00135">
    <property type="entry name" value="TRYPSIN_SER"/>
    <property type="match status" value="1"/>
</dbReference>
<dbReference type="Pfam" id="PF00089">
    <property type="entry name" value="Trypsin"/>
    <property type="match status" value="1"/>
</dbReference>
<keyword evidence="6 12" id="KW-0720">Serine protease</keyword>
<evidence type="ECO:0000259" key="17">
    <source>
        <dbReference type="PROSITE" id="PS50287"/>
    </source>
</evidence>
<evidence type="ECO:0000256" key="4">
    <source>
        <dbReference type="ARBA" id="ARBA00022737"/>
    </source>
</evidence>
<feature type="domain" description="SRCR" evidence="17">
    <location>
        <begin position="440"/>
        <end position="475"/>
    </location>
</feature>
<dbReference type="InterPro" id="IPR001314">
    <property type="entry name" value="Peptidase_S1A"/>
</dbReference>
<evidence type="ECO:0000259" key="16">
    <source>
        <dbReference type="PROSITE" id="PS50240"/>
    </source>
</evidence>
<dbReference type="SMART" id="SM00020">
    <property type="entry name" value="Tryp_SPc"/>
    <property type="match status" value="1"/>
</dbReference>
<reference evidence="18 19" key="1">
    <citation type="journal article" date="2023" name="bioRxiv">
        <title>Conserved and derived expression patterns and positive selection on dental genes reveal complex evolutionary context of ever-growing rodent molars.</title>
        <authorList>
            <person name="Calamari Z.T."/>
            <person name="Song A."/>
            <person name="Cohen E."/>
            <person name="Akter M."/>
            <person name="Roy R.D."/>
            <person name="Hallikas O."/>
            <person name="Christensen M.M."/>
            <person name="Li P."/>
            <person name="Marangoni P."/>
            <person name="Jernvall J."/>
            <person name="Klein O.D."/>
        </authorList>
    </citation>
    <scope>NUCLEOTIDE SEQUENCE [LARGE SCALE GENOMIC DNA]</scope>
    <source>
        <strain evidence="18">V071</strain>
    </source>
</reference>
<dbReference type="SMART" id="SM00042">
    <property type="entry name" value="CUB"/>
    <property type="match status" value="2"/>
</dbReference>
<dbReference type="InterPro" id="IPR013320">
    <property type="entry name" value="ConA-like_dom_sf"/>
</dbReference>
<dbReference type="PANTHER" id="PTHR24252:SF16">
    <property type="entry name" value="TRANSMEMBRANE SERINE PROTEASE 15"/>
    <property type="match status" value="1"/>
</dbReference>
<dbReference type="PROSITE" id="PS50240">
    <property type="entry name" value="TRYPSIN_DOM"/>
    <property type="match status" value="1"/>
</dbReference>
<dbReference type="InterPro" id="IPR001190">
    <property type="entry name" value="SRCR"/>
</dbReference>
<dbReference type="InterPro" id="IPR033116">
    <property type="entry name" value="TRYPSIN_SER"/>
</dbReference>
<evidence type="ECO:0000256" key="12">
    <source>
        <dbReference type="RuleBase" id="RU363034"/>
    </source>
</evidence>
<dbReference type="GO" id="GO:0016020">
    <property type="term" value="C:membrane"/>
    <property type="evidence" value="ECO:0007669"/>
    <property type="project" value="UniProtKB-SubCell"/>
</dbReference>
<evidence type="ECO:0000256" key="5">
    <source>
        <dbReference type="ARBA" id="ARBA00022801"/>
    </source>
</evidence>
<feature type="domain" description="Peptidase S1" evidence="16">
    <location>
        <begin position="520"/>
        <end position="754"/>
    </location>
</feature>
<dbReference type="PRINTS" id="PR00020">
    <property type="entry name" value="MAMDOMAIN"/>
</dbReference>
<dbReference type="GO" id="GO:0004252">
    <property type="term" value="F:serine-type endopeptidase activity"/>
    <property type="evidence" value="ECO:0007669"/>
    <property type="project" value="InterPro"/>
</dbReference>
<sequence>NGSVIVLFDLFFAQWVSDENVKEELIQGIEANTSSQLVTFRIDLNSIDITATACDGRFLLTENSGSFQADHYPGSDNSGVVCRWIISVNQGLSIRISFGSFIAHYTDILDIYEGIGPSKILRASFVETDPGTVRIFSNLVTVAFLVQSDQSDYIGFNATYGTFNISDLSNDEKINCTFEDGFCFWIQDIGDDTEWERIRGPQFPLFTGPSFDHTFGNDSGFYISTPTEQCRRRERVGLLSLSLELTSEPACLHFWYYMCCENVYNLNIQISSDETTDKTVFQRTGNYGSNWNYGQVTFNETGKFKVVFNAFRNPGWSAIGLDDISLTNGICSESPYPEPTLVPTPPPELPSVWNLNAQNGKNIQLHFQEFELENIYDVVEVRDGGEVDSLLLAVYTGPGPVKDVFSTTNRMTVLFITDTTTASRGFKANFTTGYYLGIPVRFLNGTMNNNGLVQFQIHSVWHVACAEHWTVQISNENFMSLEVILLSLQYSYKNMVYLIPSIIVIACGEKMVASKVNPKIVGGSDAQAGSWPWLVALYYRDQLLCGASLVSSEWLVSAAHCVYGRNVDPTRWTAVLGLHMQSNLTSPQVERRVIDQIVINPHYDKRRKFNDIVMMHLEFKVNYTDYIQPICLPEENQIFSPGRICSIAGWGATENEGSTVNVQQEADVPLVSNEKCQQQLPEYNITGNMICAGYEEGGIDSCQGDSGGPLMCQENNRWLLVGVTSFGVQCALANRPGVYVRVSEFVEWIQSFLH</sequence>
<dbReference type="Gene3D" id="2.60.120.200">
    <property type="match status" value="1"/>
</dbReference>
<dbReference type="PROSITE" id="PS00740">
    <property type="entry name" value="MAM_1"/>
    <property type="match status" value="1"/>
</dbReference>
<keyword evidence="5 12" id="KW-0378">Hydrolase</keyword>
<dbReference type="InterPro" id="IPR001254">
    <property type="entry name" value="Trypsin_dom"/>
</dbReference>
<evidence type="ECO:0000256" key="11">
    <source>
        <dbReference type="PROSITE-ProRule" id="PRU00196"/>
    </source>
</evidence>
<gene>
    <name evidence="18" type="ORF">U0070_012140</name>
</gene>
<evidence type="ECO:0008006" key="20">
    <source>
        <dbReference type="Google" id="ProtNLM"/>
    </source>
</evidence>
<keyword evidence="4" id="KW-0677">Repeat</keyword>
<dbReference type="Pfam" id="PF00629">
    <property type="entry name" value="MAM"/>
    <property type="match status" value="1"/>
</dbReference>
<evidence type="ECO:0000256" key="7">
    <source>
        <dbReference type="ARBA" id="ARBA00022968"/>
    </source>
</evidence>
<dbReference type="CDD" id="cd00190">
    <property type="entry name" value="Tryp_SPc"/>
    <property type="match status" value="1"/>
</dbReference>
<keyword evidence="3 12" id="KW-0645">Protease</keyword>
<dbReference type="InterPro" id="IPR000859">
    <property type="entry name" value="CUB_dom"/>
</dbReference>
<evidence type="ECO:0000313" key="19">
    <source>
        <dbReference type="Proteomes" id="UP001488838"/>
    </source>
</evidence>
<dbReference type="SUPFAM" id="SSF49854">
    <property type="entry name" value="Spermadhesin, CUB domain"/>
    <property type="match status" value="2"/>
</dbReference>
<evidence type="ECO:0000256" key="1">
    <source>
        <dbReference type="ARBA" id="ARBA00004606"/>
    </source>
</evidence>
<feature type="domain" description="CUB" evidence="13">
    <location>
        <begin position="54"/>
        <end position="163"/>
    </location>
</feature>
<evidence type="ECO:0000256" key="3">
    <source>
        <dbReference type="ARBA" id="ARBA00022670"/>
    </source>
</evidence>
<dbReference type="InterPro" id="IPR000998">
    <property type="entry name" value="MAM_dom"/>
</dbReference>